<dbReference type="EMBL" id="DUZY01000001">
    <property type="protein sequence ID" value="DAD21182.1"/>
    <property type="molecule type" value="Genomic_DNA"/>
</dbReference>
<dbReference type="Proteomes" id="UP000607653">
    <property type="component" value="Unassembled WGS sequence"/>
</dbReference>
<evidence type="ECO:0000313" key="2">
    <source>
        <dbReference type="EMBL" id="DAD21182.1"/>
    </source>
</evidence>
<organism evidence="2 3">
    <name type="scientific">Nelumbo nucifera</name>
    <name type="common">Sacred lotus</name>
    <dbReference type="NCBI Taxonomy" id="4432"/>
    <lineage>
        <taxon>Eukaryota</taxon>
        <taxon>Viridiplantae</taxon>
        <taxon>Streptophyta</taxon>
        <taxon>Embryophyta</taxon>
        <taxon>Tracheophyta</taxon>
        <taxon>Spermatophyta</taxon>
        <taxon>Magnoliopsida</taxon>
        <taxon>Proteales</taxon>
        <taxon>Nelumbonaceae</taxon>
        <taxon>Nelumbo</taxon>
    </lineage>
</organism>
<feature type="compositionally biased region" description="Basic and acidic residues" evidence="1">
    <location>
        <begin position="61"/>
        <end position="83"/>
    </location>
</feature>
<gene>
    <name evidence="2" type="ORF">HUJ06_022645</name>
</gene>
<reference evidence="2 3" key="1">
    <citation type="journal article" date="2020" name="Mol. Biol. Evol.">
        <title>Distinct Expression and Methylation Patterns for Genes with Different Fates following a Single Whole-Genome Duplication in Flowering Plants.</title>
        <authorList>
            <person name="Shi T."/>
            <person name="Rahmani R.S."/>
            <person name="Gugger P.F."/>
            <person name="Wang M."/>
            <person name="Li H."/>
            <person name="Zhang Y."/>
            <person name="Li Z."/>
            <person name="Wang Q."/>
            <person name="Van de Peer Y."/>
            <person name="Marchal K."/>
            <person name="Chen J."/>
        </authorList>
    </citation>
    <scope>NUCLEOTIDE SEQUENCE [LARGE SCALE GENOMIC DNA]</scope>
    <source>
        <tissue evidence="2">Leaf</tissue>
    </source>
</reference>
<name>A0A822XMC2_NELNU</name>
<sequence length="145" mass="16169">MASLPSSLAFRLLSCGKHYTPPRFDEGQVGMREEGRTREGKKVRRFNLPLQVAATVAKQGKLKERDEGGENNGIERMKGERTKQVFNSVGESRREEETASLQTFFPPLPSPLQLLAANLSLSLSFYLQLKLSSPVFPPLTSPLHL</sequence>
<accession>A0A822XMC2</accession>
<evidence type="ECO:0000256" key="1">
    <source>
        <dbReference type="SAM" id="MobiDB-lite"/>
    </source>
</evidence>
<keyword evidence="3" id="KW-1185">Reference proteome</keyword>
<dbReference type="AlphaFoldDB" id="A0A822XMC2"/>
<evidence type="ECO:0000313" key="3">
    <source>
        <dbReference type="Proteomes" id="UP000607653"/>
    </source>
</evidence>
<feature type="region of interest" description="Disordered" evidence="1">
    <location>
        <begin position="58"/>
        <end position="102"/>
    </location>
</feature>
<protein>
    <submittedName>
        <fullName evidence="2">Uncharacterized protein</fullName>
    </submittedName>
</protein>
<comment type="caution">
    <text evidence="2">The sequence shown here is derived from an EMBL/GenBank/DDBJ whole genome shotgun (WGS) entry which is preliminary data.</text>
</comment>
<proteinExistence type="predicted"/>